<evidence type="ECO:0000313" key="2">
    <source>
        <dbReference type="EMBL" id="SDO35588.1"/>
    </source>
</evidence>
<evidence type="ECO:0000256" key="1">
    <source>
        <dbReference type="SAM" id="MobiDB-lite"/>
    </source>
</evidence>
<feature type="region of interest" description="Disordered" evidence="1">
    <location>
        <begin position="1"/>
        <end position="26"/>
    </location>
</feature>
<protein>
    <submittedName>
        <fullName evidence="2">Uncharacterized protein</fullName>
    </submittedName>
</protein>
<proteinExistence type="predicted"/>
<evidence type="ECO:0000313" key="3">
    <source>
        <dbReference type="Proteomes" id="UP000198741"/>
    </source>
</evidence>
<organism evidence="2 3">
    <name type="scientific">Nakamurella panacisegetis</name>
    <dbReference type="NCBI Taxonomy" id="1090615"/>
    <lineage>
        <taxon>Bacteria</taxon>
        <taxon>Bacillati</taxon>
        <taxon>Actinomycetota</taxon>
        <taxon>Actinomycetes</taxon>
        <taxon>Nakamurellales</taxon>
        <taxon>Nakamurellaceae</taxon>
        <taxon>Nakamurella</taxon>
    </lineage>
</organism>
<keyword evidence="3" id="KW-1185">Reference proteome</keyword>
<reference evidence="2 3" key="1">
    <citation type="submission" date="2016-10" db="EMBL/GenBank/DDBJ databases">
        <authorList>
            <person name="de Groot N.N."/>
        </authorList>
    </citation>
    <scope>NUCLEOTIDE SEQUENCE [LARGE SCALE GENOMIC DNA]</scope>
    <source>
        <strain evidence="3">P4-7,KCTC 19426,CECT 7604</strain>
    </source>
</reference>
<dbReference type="RefSeq" id="WP_157695146.1">
    <property type="nucleotide sequence ID" value="NZ_LT629710.1"/>
</dbReference>
<gene>
    <name evidence="2" type="ORF">SAMN04515671_0675</name>
</gene>
<dbReference type="AlphaFoldDB" id="A0A1H0IVQ5"/>
<accession>A0A1H0IVQ5</accession>
<feature type="compositionally biased region" description="Basic and acidic residues" evidence="1">
    <location>
        <begin position="10"/>
        <end position="26"/>
    </location>
</feature>
<dbReference type="Proteomes" id="UP000198741">
    <property type="component" value="Chromosome I"/>
</dbReference>
<sequence>MTNESTAPEQVDRPDTEPDESSPKLDHLQKTIDEAREAADRALTEQRDE</sequence>
<name>A0A1H0IVQ5_9ACTN</name>
<dbReference type="EMBL" id="LT629710">
    <property type="protein sequence ID" value="SDO35588.1"/>
    <property type="molecule type" value="Genomic_DNA"/>
</dbReference>